<name>A0A1E5VHI7_9POAL</name>
<reference evidence="12 13" key="1">
    <citation type="submission" date="2016-09" db="EMBL/GenBank/DDBJ databases">
        <title>The draft genome of Dichanthelium oligosanthes: A C3 panicoid grass species.</title>
        <authorList>
            <person name="Studer A.J."/>
            <person name="Schnable J.C."/>
            <person name="Brutnell T.P."/>
        </authorList>
    </citation>
    <scope>NUCLEOTIDE SEQUENCE [LARGE SCALE GENOMIC DNA]</scope>
    <source>
        <strain evidence="13">cv. Kellogg 1175</strain>
        <tissue evidence="12">Leaf</tissue>
    </source>
</reference>
<dbReference type="InterPro" id="IPR052422">
    <property type="entry name" value="Auxin_Ser/Thr_Kinase"/>
</dbReference>
<dbReference type="AlphaFoldDB" id="A0A1E5VHI7"/>
<keyword evidence="8" id="KW-0675">Receptor</keyword>
<keyword evidence="3" id="KW-0812">Transmembrane</keyword>
<proteinExistence type="predicted"/>
<dbReference type="InterPro" id="IPR003591">
    <property type="entry name" value="Leu-rich_rpt_typical-subtyp"/>
</dbReference>
<dbReference type="InterPro" id="IPR013210">
    <property type="entry name" value="LRR_N_plant-typ"/>
</dbReference>
<gene>
    <name evidence="12" type="ORF">BAE44_0014391</name>
</gene>
<dbReference type="Proteomes" id="UP000095767">
    <property type="component" value="Unassembled WGS sequence"/>
</dbReference>
<evidence type="ECO:0000256" key="8">
    <source>
        <dbReference type="ARBA" id="ARBA00023170"/>
    </source>
</evidence>
<sequence length="308" mass="32628">MSAPVVFLIIVLVVCATSWGAATAVPTNADDAAAMQSIANSTGAAKSLGWGVRSLDPCAGTWSGVRCGDTGRVTSINASRGGLTGMLDAADLSLLTSLVELDLSFNDFRLELPKPSQPLAGLRTLDFRSNNFVDIPDGFFSSFPALEMFAIDDIDLSDALVLKDDVATCSDLRSFSANNVNMNDVFPNIFGNASLFPELESLSLARNQLWGVIDLDFGKNGKINFQDVGAQHSISDSKLGGILRFITGMENLVELRVDHNSFGPLPDATHLVNLRSVNAAANDLCGIPKFPAGTDVDLDGNPNVGKEC</sequence>
<feature type="chain" id="PRO_5009188119" description="Leucine-rich repeat-containing N-terminal plant-type domain-containing protein" evidence="10">
    <location>
        <begin position="25"/>
        <end position="308"/>
    </location>
</feature>
<keyword evidence="13" id="KW-1185">Reference proteome</keyword>
<keyword evidence="4 10" id="KW-0732">Signal</keyword>
<evidence type="ECO:0000256" key="9">
    <source>
        <dbReference type="ARBA" id="ARBA00023180"/>
    </source>
</evidence>
<dbReference type="Pfam" id="PF08263">
    <property type="entry name" value="LRRNT_2"/>
    <property type="match status" value="1"/>
</dbReference>
<dbReference type="PANTHER" id="PTHR47986">
    <property type="entry name" value="OSJNBA0070M12.3 PROTEIN"/>
    <property type="match status" value="1"/>
</dbReference>
<evidence type="ECO:0000256" key="7">
    <source>
        <dbReference type="ARBA" id="ARBA00023136"/>
    </source>
</evidence>
<dbReference type="InterPro" id="IPR032675">
    <property type="entry name" value="LRR_dom_sf"/>
</dbReference>
<evidence type="ECO:0000256" key="10">
    <source>
        <dbReference type="SAM" id="SignalP"/>
    </source>
</evidence>
<dbReference type="EMBL" id="LWDX02039342">
    <property type="protein sequence ID" value="OEL24590.1"/>
    <property type="molecule type" value="Genomic_DNA"/>
</dbReference>
<evidence type="ECO:0000256" key="1">
    <source>
        <dbReference type="ARBA" id="ARBA00004167"/>
    </source>
</evidence>
<feature type="signal peptide" evidence="10">
    <location>
        <begin position="1"/>
        <end position="24"/>
    </location>
</feature>
<accession>A0A1E5VHI7</accession>
<keyword evidence="5" id="KW-0677">Repeat</keyword>
<protein>
    <recommendedName>
        <fullName evidence="11">Leucine-rich repeat-containing N-terminal plant-type domain-containing protein</fullName>
    </recommendedName>
</protein>
<evidence type="ECO:0000259" key="11">
    <source>
        <dbReference type="Pfam" id="PF08263"/>
    </source>
</evidence>
<organism evidence="12 13">
    <name type="scientific">Dichanthelium oligosanthes</name>
    <dbReference type="NCBI Taxonomy" id="888268"/>
    <lineage>
        <taxon>Eukaryota</taxon>
        <taxon>Viridiplantae</taxon>
        <taxon>Streptophyta</taxon>
        <taxon>Embryophyta</taxon>
        <taxon>Tracheophyta</taxon>
        <taxon>Spermatophyta</taxon>
        <taxon>Magnoliopsida</taxon>
        <taxon>Liliopsida</taxon>
        <taxon>Poales</taxon>
        <taxon>Poaceae</taxon>
        <taxon>PACMAD clade</taxon>
        <taxon>Panicoideae</taxon>
        <taxon>Panicodae</taxon>
        <taxon>Paniceae</taxon>
        <taxon>Dichantheliinae</taxon>
        <taxon>Dichanthelium</taxon>
    </lineage>
</organism>
<dbReference type="Pfam" id="PF00560">
    <property type="entry name" value="LRR_1"/>
    <property type="match status" value="1"/>
</dbReference>
<keyword evidence="7" id="KW-0472">Membrane</keyword>
<dbReference type="Gene3D" id="3.80.10.10">
    <property type="entry name" value="Ribonuclease Inhibitor"/>
    <property type="match status" value="1"/>
</dbReference>
<dbReference type="SMART" id="SM00369">
    <property type="entry name" value="LRR_TYP"/>
    <property type="match status" value="3"/>
</dbReference>
<evidence type="ECO:0000313" key="13">
    <source>
        <dbReference type="Proteomes" id="UP000095767"/>
    </source>
</evidence>
<evidence type="ECO:0000256" key="3">
    <source>
        <dbReference type="ARBA" id="ARBA00022692"/>
    </source>
</evidence>
<dbReference type="SUPFAM" id="SSF52058">
    <property type="entry name" value="L domain-like"/>
    <property type="match status" value="1"/>
</dbReference>
<evidence type="ECO:0000256" key="5">
    <source>
        <dbReference type="ARBA" id="ARBA00022737"/>
    </source>
</evidence>
<evidence type="ECO:0000313" key="12">
    <source>
        <dbReference type="EMBL" id="OEL24590.1"/>
    </source>
</evidence>
<comment type="subcellular location">
    <subcellularLocation>
        <location evidence="1">Membrane</location>
        <topology evidence="1">Single-pass membrane protein</topology>
    </subcellularLocation>
</comment>
<evidence type="ECO:0000256" key="6">
    <source>
        <dbReference type="ARBA" id="ARBA00022989"/>
    </source>
</evidence>
<dbReference type="InterPro" id="IPR001611">
    <property type="entry name" value="Leu-rich_rpt"/>
</dbReference>
<evidence type="ECO:0000256" key="2">
    <source>
        <dbReference type="ARBA" id="ARBA00022614"/>
    </source>
</evidence>
<keyword evidence="9" id="KW-0325">Glycoprotein</keyword>
<keyword evidence="2" id="KW-0433">Leucine-rich repeat</keyword>
<feature type="domain" description="Leucine-rich repeat-containing N-terminal plant-type" evidence="11">
    <location>
        <begin position="29"/>
        <end position="67"/>
    </location>
</feature>
<evidence type="ECO:0000256" key="4">
    <source>
        <dbReference type="ARBA" id="ARBA00022729"/>
    </source>
</evidence>
<keyword evidence="6" id="KW-1133">Transmembrane helix</keyword>
<dbReference type="PANTHER" id="PTHR47986:SF32">
    <property type="entry name" value="LEUCINE-RICH REPEAT-CONTAINING N-TERMINAL PLANT-TYPE DOMAIN-CONTAINING PROTEIN"/>
    <property type="match status" value="1"/>
</dbReference>
<dbReference type="OrthoDB" id="687653at2759"/>
<comment type="caution">
    <text evidence="12">The sequence shown here is derived from an EMBL/GenBank/DDBJ whole genome shotgun (WGS) entry which is preliminary data.</text>
</comment>
<dbReference type="GO" id="GO:0016020">
    <property type="term" value="C:membrane"/>
    <property type="evidence" value="ECO:0007669"/>
    <property type="project" value="UniProtKB-SubCell"/>
</dbReference>
<dbReference type="STRING" id="888268.A0A1E5VHI7"/>